<keyword evidence="2" id="KW-0347">Helicase</keyword>
<organism evidence="2 3">
    <name type="scientific">Candidatus Desulfolinea nitratireducens</name>
    <dbReference type="NCBI Taxonomy" id="2841698"/>
    <lineage>
        <taxon>Bacteria</taxon>
        <taxon>Bacillati</taxon>
        <taxon>Chloroflexota</taxon>
        <taxon>Anaerolineae</taxon>
        <taxon>Anaerolineales</taxon>
        <taxon>Anaerolineales incertae sedis</taxon>
        <taxon>Candidatus Desulfolinea</taxon>
    </lineage>
</organism>
<dbReference type="Pfam" id="PF02384">
    <property type="entry name" value="N6_Mtase"/>
    <property type="match status" value="1"/>
</dbReference>
<keyword evidence="2" id="KW-0067">ATP-binding</keyword>
<dbReference type="Gene3D" id="3.40.50.300">
    <property type="entry name" value="P-loop containing nucleotide triphosphate hydrolases"/>
    <property type="match status" value="1"/>
</dbReference>
<proteinExistence type="predicted"/>
<dbReference type="InterPro" id="IPR029063">
    <property type="entry name" value="SAM-dependent_MTases_sf"/>
</dbReference>
<sequence>MNPKTFYFPPNQGDLLLGGNPQKAQENLAAIHLLQNLEGSGSLATEAEQALLARYTGWGNTAVYKEAADELENLLAEKELNALKASMLNAHYTRLDIIRAIWTGVEQVFAGSMDALHVLDPSAGIGHFRSLEPEIFREKTRWLEVELEPLTASILTYLHPHKAGRSQVFAGGFEQAPVSEDQFDLVISNIPFGNYPVIDPQIKDMRLKGSIHDYFLCKAVEVTAPGGLIALITSRYTLDKKDSYIRRWVATRAELLGAVRLPQNTFQKNAGTQVVTDVLFLRKRESPLSMEAPLPDWVETEEIWLENQEGESHPVRINRIFTLHPDWALGKAVLIRGMYAPNEYSLKAEADADIAAELAKKLLEILPVNLIGESKRVSSHVGEEVKPAHIISASKKTLPRERKQIEALRKVYDLARALLQSEIDEKGHEQPTNLRARLNESYDHYLLFYGALSGKNTLQLLKNNPALPFLRALEVLEEGLPCKAAIFHHSTLRIQRVLAHTPSAKEAMLLSLDQLGEVDLDFIAYSARASESQAVQDLEGLIYKDPTNDRWQTANTYLSGNILEKLEVARNAAEKDSSYENHLAALREAMPKPLRPDEIRARLGSGWIPVDVIQSFLEYLLPKIEVAEVIYIPDLGSWKIAANIWPVTDFLLYSEWGTERRSALDLISNSLNAHTPLVYDTLDDKRVMNKDATIAAQAKLEKIEAAFELWLWEEPERAERLAQIYNRLYNIYRRPHFDGSHLSLPGMNAEITMRPHQLDAIWRLLQERSVLLAHEVGLGKTLTTIAAIMELKRLGRINKAMVVVPNHLTLQWLEETLWAYPLARILCAGPKDLSKSRRGEFLSRIATGDWDIVIVPESSFKLLPVGEEALNDFLQGEIDKLRSFLYQNAGMGRGAEKQIQKAIKHYEARLARQAEMRKDAAETITWEMLGLDMLIVDEFHAYKNLFFATKMSRVAGLSNSNSQRAFDMFIKSRFIQKQGGRFVGITATPVTNTLAEVFTLQRYFQYKTLERLNLTHFDAWAKMYAQSVALPEMSPEGGGFRINIRLAKFVNVPELSTLLAQFTASLKWTQIGAGPEAISRPALHQARPLIVELPGNADLKDYIRYLSDRATQVRNGAVTPEEDNMLRITSEGRKAALDMRLLNNLADLVQETPYSDHANSKAYKAADAIAKIYHATTGSRAAQVVFSDMGTPKS</sequence>
<feature type="domain" description="Helicase ATP-binding" evidence="1">
    <location>
        <begin position="761"/>
        <end position="1007"/>
    </location>
</feature>
<protein>
    <submittedName>
        <fullName evidence="2">DEAD/DEAH box helicase family protein</fullName>
    </submittedName>
</protein>
<evidence type="ECO:0000313" key="3">
    <source>
        <dbReference type="Proteomes" id="UP000614469"/>
    </source>
</evidence>
<evidence type="ECO:0000259" key="1">
    <source>
        <dbReference type="PROSITE" id="PS51192"/>
    </source>
</evidence>
<dbReference type="AlphaFoldDB" id="A0A8J6NIT3"/>
<dbReference type="InterPro" id="IPR052933">
    <property type="entry name" value="DNA_Protect_Modify"/>
</dbReference>
<reference evidence="2 3" key="1">
    <citation type="submission" date="2020-08" db="EMBL/GenBank/DDBJ databases">
        <title>Bridging the membrane lipid divide: bacteria of the FCB group superphylum have the potential to synthesize archaeal ether lipids.</title>
        <authorList>
            <person name="Villanueva L."/>
            <person name="Von Meijenfeldt F.A.B."/>
            <person name="Westbye A.B."/>
            <person name="Yadav S."/>
            <person name="Hopmans E.C."/>
            <person name="Dutilh B.E."/>
            <person name="Sinninghe Damste J.S."/>
        </authorList>
    </citation>
    <scope>NUCLEOTIDE SEQUENCE [LARGE SCALE GENOMIC DNA]</scope>
    <source>
        <strain evidence="2">NIOZ-UU36</strain>
    </source>
</reference>
<dbReference type="EMBL" id="JACNJN010000024">
    <property type="protein sequence ID" value="MBC8333751.1"/>
    <property type="molecule type" value="Genomic_DNA"/>
</dbReference>
<comment type="caution">
    <text evidence="2">The sequence shown here is derived from an EMBL/GenBank/DDBJ whole genome shotgun (WGS) entry which is preliminary data.</text>
</comment>
<gene>
    <name evidence="2" type="ORF">H8E29_00660</name>
</gene>
<name>A0A8J6NIT3_9CHLR</name>
<dbReference type="InterPro" id="IPR000330">
    <property type="entry name" value="SNF2_N"/>
</dbReference>
<dbReference type="GO" id="GO:0008170">
    <property type="term" value="F:N-methyltransferase activity"/>
    <property type="evidence" value="ECO:0007669"/>
    <property type="project" value="InterPro"/>
</dbReference>
<dbReference type="SMART" id="SM00487">
    <property type="entry name" value="DEXDc"/>
    <property type="match status" value="1"/>
</dbReference>
<keyword evidence="2" id="KW-0547">Nucleotide-binding</keyword>
<dbReference type="PANTHER" id="PTHR41313:SF1">
    <property type="entry name" value="DNA METHYLASE ADENINE-SPECIFIC DOMAIN-CONTAINING PROTEIN"/>
    <property type="match status" value="1"/>
</dbReference>
<keyword evidence="2" id="KW-0378">Hydrolase</keyword>
<dbReference type="GO" id="GO:0004386">
    <property type="term" value="F:helicase activity"/>
    <property type="evidence" value="ECO:0007669"/>
    <property type="project" value="UniProtKB-KW"/>
</dbReference>
<dbReference type="GO" id="GO:0005524">
    <property type="term" value="F:ATP binding"/>
    <property type="evidence" value="ECO:0007669"/>
    <property type="project" value="InterPro"/>
</dbReference>
<dbReference type="Proteomes" id="UP000614469">
    <property type="component" value="Unassembled WGS sequence"/>
</dbReference>
<evidence type="ECO:0000313" key="2">
    <source>
        <dbReference type="EMBL" id="MBC8333751.1"/>
    </source>
</evidence>
<dbReference type="InterPro" id="IPR027417">
    <property type="entry name" value="P-loop_NTPase"/>
</dbReference>
<accession>A0A8J6NIT3</accession>
<dbReference type="Gene3D" id="3.40.50.150">
    <property type="entry name" value="Vaccinia Virus protein VP39"/>
    <property type="match status" value="1"/>
</dbReference>
<dbReference type="InterPro" id="IPR003356">
    <property type="entry name" value="DNA_methylase_A-5"/>
</dbReference>
<dbReference type="InterPro" id="IPR014001">
    <property type="entry name" value="Helicase_ATP-bd"/>
</dbReference>
<dbReference type="PROSITE" id="PS51192">
    <property type="entry name" value="HELICASE_ATP_BIND_1"/>
    <property type="match status" value="1"/>
</dbReference>
<dbReference type="PANTHER" id="PTHR41313">
    <property type="entry name" value="ADENINE-SPECIFIC METHYLTRANSFERASE"/>
    <property type="match status" value="1"/>
</dbReference>
<dbReference type="GO" id="GO:0003677">
    <property type="term" value="F:DNA binding"/>
    <property type="evidence" value="ECO:0007669"/>
    <property type="project" value="InterPro"/>
</dbReference>
<dbReference type="SUPFAM" id="SSF52540">
    <property type="entry name" value="P-loop containing nucleoside triphosphate hydrolases"/>
    <property type="match status" value="1"/>
</dbReference>
<dbReference type="Pfam" id="PF00176">
    <property type="entry name" value="SNF2-rel_dom"/>
    <property type="match status" value="1"/>
</dbReference>
<dbReference type="SUPFAM" id="SSF53335">
    <property type="entry name" value="S-adenosyl-L-methionine-dependent methyltransferases"/>
    <property type="match status" value="1"/>
</dbReference>